<feature type="signal peptide" evidence="3">
    <location>
        <begin position="1"/>
        <end position="29"/>
    </location>
</feature>
<dbReference type="PROSITE" id="PS51257">
    <property type="entry name" value="PROKAR_LIPOPROTEIN"/>
    <property type="match status" value="1"/>
</dbReference>
<proteinExistence type="inferred from homology"/>
<comment type="similarity">
    <text evidence="2">Belongs to the virb1 family.</text>
</comment>
<dbReference type="Gene3D" id="1.10.530.10">
    <property type="match status" value="1"/>
</dbReference>
<dbReference type="EMBL" id="QQWO01000002">
    <property type="protein sequence ID" value="RSV07109.1"/>
    <property type="molecule type" value="Genomic_DNA"/>
</dbReference>
<dbReference type="InterPro" id="IPR023346">
    <property type="entry name" value="Lysozyme-like_dom_sf"/>
</dbReference>
<dbReference type="PANTHER" id="PTHR37423">
    <property type="entry name" value="SOLUBLE LYTIC MUREIN TRANSGLYCOSYLASE-RELATED"/>
    <property type="match status" value="1"/>
</dbReference>
<reference evidence="7 8" key="1">
    <citation type="submission" date="2018-07" db="EMBL/GenBank/DDBJ databases">
        <title>Genomic and Epidemiologic Investigation of an Indolent Hospital Outbreak.</title>
        <authorList>
            <person name="Johnson R.C."/>
            <person name="Deming C."/>
            <person name="Conlan S."/>
            <person name="Zellmer C.J."/>
            <person name="Michelin A.V."/>
            <person name="Lee-Lin S."/>
            <person name="Thomas P.J."/>
            <person name="Park M."/>
            <person name="Weingarten R.A."/>
            <person name="Less J."/>
            <person name="Dekker J.P."/>
            <person name="Frank K.M."/>
            <person name="Musser K.A."/>
            <person name="Mcquiston J.R."/>
            <person name="Henderson D.K."/>
            <person name="Lau A.F."/>
            <person name="Palmore T.N."/>
            <person name="Segre J.A."/>
        </authorList>
    </citation>
    <scope>NUCLEOTIDE SEQUENCE [LARGE SCALE GENOMIC DNA]</scope>
    <source>
        <strain evidence="6 8">SK-CDC1_0717</strain>
        <strain evidence="5 7">SK-NIH.Env10_0317</strain>
    </source>
</reference>
<dbReference type="Pfam" id="PF01464">
    <property type="entry name" value="SLT"/>
    <property type="match status" value="1"/>
</dbReference>
<dbReference type="InterPro" id="IPR008258">
    <property type="entry name" value="Transglycosylase_SLT_dom_1"/>
</dbReference>
<evidence type="ECO:0000313" key="5">
    <source>
        <dbReference type="EMBL" id="RSV07109.1"/>
    </source>
</evidence>
<evidence type="ECO:0000256" key="2">
    <source>
        <dbReference type="ARBA" id="ARBA00009387"/>
    </source>
</evidence>
<keyword evidence="3" id="KW-0732">Signal</keyword>
<dbReference type="AlphaFoldDB" id="A0A2M8WFP6"/>
<evidence type="ECO:0000313" key="6">
    <source>
        <dbReference type="EMBL" id="RSY85573.1"/>
    </source>
</evidence>
<comment type="caution">
    <text evidence="6">The sequence shown here is derived from an EMBL/GenBank/DDBJ whole genome shotgun (WGS) entry which is preliminary data.</text>
</comment>
<dbReference type="SUPFAM" id="SSF53955">
    <property type="entry name" value="Lysozyme-like"/>
    <property type="match status" value="1"/>
</dbReference>
<dbReference type="PANTHER" id="PTHR37423:SF2">
    <property type="entry name" value="MEMBRANE-BOUND LYTIC MUREIN TRANSGLYCOSYLASE C"/>
    <property type="match status" value="1"/>
</dbReference>
<evidence type="ECO:0000313" key="7">
    <source>
        <dbReference type="Proteomes" id="UP000286681"/>
    </source>
</evidence>
<name>A0A2M8WFP6_9SPHN</name>
<evidence type="ECO:0000256" key="3">
    <source>
        <dbReference type="SAM" id="SignalP"/>
    </source>
</evidence>
<organism evidence="6 8">
    <name type="scientific">Sphingomonas koreensis</name>
    <dbReference type="NCBI Taxonomy" id="93064"/>
    <lineage>
        <taxon>Bacteria</taxon>
        <taxon>Pseudomonadati</taxon>
        <taxon>Pseudomonadota</taxon>
        <taxon>Alphaproteobacteria</taxon>
        <taxon>Sphingomonadales</taxon>
        <taxon>Sphingomonadaceae</taxon>
        <taxon>Sphingomonas</taxon>
    </lineage>
</organism>
<dbReference type="OrthoDB" id="9801695at2"/>
<dbReference type="Proteomes" id="UP000287746">
    <property type="component" value="Unassembled WGS sequence"/>
</dbReference>
<evidence type="ECO:0000259" key="4">
    <source>
        <dbReference type="Pfam" id="PF01464"/>
    </source>
</evidence>
<sequence>MVVRRCWPIGRGAWMALAAWLALACPAAAQTVADWRPLTTEAAQRFGLPVAWIERVMQAESGGRTMLQGRPIVSRAGAMGLMQLMPGTWAEMRAALGLGSDPFDPRDNILAGTAYLRRMYDRFGYPGMFAAYNAGPGRYAAYLAGRQPLPGETIAYLATVGGDRQSPPAATIEPRKPTLFVVLNVRADPAAAAPAPAGELFVTLRRDRVVP</sequence>
<feature type="chain" id="PRO_5041867836" evidence="3">
    <location>
        <begin position="30"/>
        <end position="211"/>
    </location>
</feature>
<feature type="domain" description="Transglycosylase SLT" evidence="4">
    <location>
        <begin position="39"/>
        <end position="144"/>
    </location>
</feature>
<comment type="similarity">
    <text evidence="1">Belongs to the transglycosylase Slt family.</text>
</comment>
<dbReference type="EMBL" id="QQYZ01000008">
    <property type="protein sequence ID" value="RSY85573.1"/>
    <property type="molecule type" value="Genomic_DNA"/>
</dbReference>
<protein>
    <submittedName>
        <fullName evidence="6">Lytic transglycosylase domain-containing protein</fullName>
    </submittedName>
</protein>
<gene>
    <name evidence="5" type="ORF">CA257_03725</name>
    <name evidence="6" type="ORF">DAH66_10950</name>
</gene>
<evidence type="ECO:0000256" key="1">
    <source>
        <dbReference type="ARBA" id="ARBA00007734"/>
    </source>
</evidence>
<accession>A0A2M8WFP6</accession>
<dbReference type="Proteomes" id="UP000286681">
    <property type="component" value="Unassembled WGS sequence"/>
</dbReference>
<evidence type="ECO:0000313" key="8">
    <source>
        <dbReference type="Proteomes" id="UP000287746"/>
    </source>
</evidence>
<dbReference type="CDD" id="cd00254">
    <property type="entry name" value="LT-like"/>
    <property type="match status" value="1"/>
</dbReference>